<evidence type="ECO:0000256" key="2">
    <source>
        <dbReference type="ARBA" id="ARBA00004954"/>
    </source>
</evidence>
<dbReference type="CDD" id="cd01421">
    <property type="entry name" value="IMPCH"/>
    <property type="match status" value="1"/>
</dbReference>
<dbReference type="SMART" id="SM00851">
    <property type="entry name" value="MGS"/>
    <property type="match status" value="1"/>
</dbReference>
<dbReference type="GO" id="GO:0006189">
    <property type="term" value="P:'de novo' IMP biosynthetic process"/>
    <property type="evidence" value="ECO:0007669"/>
    <property type="project" value="UniProtKB-UniRule"/>
</dbReference>
<dbReference type="EC" id="3.5.4.10" evidence="10"/>
<dbReference type="Proteomes" id="UP000528322">
    <property type="component" value="Unassembled WGS sequence"/>
</dbReference>
<dbReference type="NCBIfam" id="TIGR00355">
    <property type="entry name" value="purH"/>
    <property type="match status" value="1"/>
</dbReference>
<evidence type="ECO:0000256" key="8">
    <source>
        <dbReference type="ARBA" id="ARBA00050488"/>
    </source>
</evidence>
<dbReference type="GO" id="GO:0004643">
    <property type="term" value="F:phosphoribosylaminoimidazolecarboxamide formyltransferase activity"/>
    <property type="evidence" value="ECO:0007669"/>
    <property type="project" value="UniProtKB-UniRule"/>
</dbReference>
<comment type="similarity">
    <text evidence="3 10">Belongs to the PurH family.</text>
</comment>
<evidence type="ECO:0000256" key="5">
    <source>
        <dbReference type="ARBA" id="ARBA00022755"/>
    </source>
</evidence>
<dbReference type="FunFam" id="3.40.140.20:FF:000002">
    <property type="entry name" value="Bifunctional purine biosynthesis protein PurH"/>
    <property type="match status" value="1"/>
</dbReference>
<evidence type="ECO:0000256" key="10">
    <source>
        <dbReference type="HAMAP-Rule" id="MF_00139"/>
    </source>
</evidence>
<keyword evidence="6 10" id="KW-0378">Hydrolase</keyword>
<dbReference type="AlphaFoldDB" id="A0A7W8DGF2"/>
<evidence type="ECO:0000256" key="7">
    <source>
        <dbReference type="ARBA" id="ARBA00023268"/>
    </source>
</evidence>
<dbReference type="GO" id="GO:0003937">
    <property type="term" value="F:IMP cyclohydrolase activity"/>
    <property type="evidence" value="ECO:0007669"/>
    <property type="project" value="UniProtKB-UniRule"/>
</dbReference>
<name>A0A7W8DGF2_9BACT</name>
<comment type="caution">
    <text evidence="12">The sequence shown here is derived from an EMBL/GenBank/DDBJ whole genome shotgun (WGS) entry which is preliminary data.</text>
</comment>
<dbReference type="Pfam" id="PF01808">
    <property type="entry name" value="AICARFT_IMPCHas"/>
    <property type="match status" value="1"/>
</dbReference>
<dbReference type="PIRSF" id="PIRSF000414">
    <property type="entry name" value="AICARFT_IMPCHas"/>
    <property type="match status" value="1"/>
</dbReference>
<dbReference type="EMBL" id="JACHID010000003">
    <property type="protein sequence ID" value="MBB5021436.1"/>
    <property type="molecule type" value="Genomic_DNA"/>
</dbReference>
<evidence type="ECO:0000256" key="9">
    <source>
        <dbReference type="ARBA" id="ARBA00050687"/>
    </source>
</evidence>
<dbReference type="InterPro" id="IPR011607">
    <property type="entry name" value="MGS-like_dom"/>
</dbReference>
<evidence type="ECO:0000313" key="12">
    <source>
        <dbReference type="EMBL" id="MBB5021436.1"/>
    </source>
</evidence>
<dbReference type="SUPFAM" id="SSF53927">
    <property type="entry name" value="Cytidine deaminase-like"/>
    <property type="match status" value="1"/>
</dbReference>
<dbReference type="InterPro" id="IPR024051">
    <property type="entry name" value="AICAR_Tfase_dup_dom_sf"/>
</dbReference>
<reference evidence="12 13" key="1">
    <citation type="submission" date="2020-08" db="EMBL/GenBank/DDBJ databases">
        <title>Genomic Encyclopedia of Type Strains, Phase IV (KMG-IV): sequencing the most valuable type-strain genomes for metagenomic binning, comparative biology and taxonomic classification.</title>
        <authorList>
            <person name="Goeker M."/>
        </authorList>
    </citation>
    <scope>NUCLEOTIDE SEQUENCE [LARGE SCALE GENOMIC DNA]</scope>
    <source>
        <strain evidence="12 13">DSM 22071</strain>
    </source>
</reference>
<feature type="domain" description="MGS-like" evidence="11">
    <location>
        <begin position="1"/>
        <end position="149"/>
    </location>
</feature>
<dbReference type="GO" id="GO:0005829">
    <property type="term" value="C:cytosol"/>
    <property type="evidence" value="ECO:0007669"/>
    <property type="project" value="TreeGrafter"/>
</dbReference>
<organism evidence="12 13">
    <name type="scientific">Desulfurispira natronophila</name>
    <dbReference type="NCBI Taxonomy" id="682562"/>
    <lineage>
        <taxon>Bacteria</taxon>
        <taxon>Pseudomonadati</taxon>
        <taxon>Chrysiogenota</taxon>
        <taxon>Chrysiogenia</taxon>
        <taxon>Chrysiogenales</taxon>
        <taxon>Chrysiogenaceae</taxon>
        <taxon>Desulfurispira</taxon>
    </lineage>
</organism>
<gene>
    <name evidence="10" type="primary">purH</name>
    <name evidence="12" type="ORF">HNR37_000745</name>
</gene>
<dbReference type="InterPro" id="IPR002695">
    <property type="entry name" value="PurH-like"/>
</dbReference>
<protein>
    <recommendedName>
        <fullName evidence="10">Bifunctional purine biosynthesis protein PurH</fullName>
    </recommendedName>
    <domain>
        <recommendedName>
            <fullName evidence="10">Phosphoribosylaminoimidazolecarboxamide formyltransferase</fullName>
            <ecNumber evidence="10">2.1.2.3</ecNumber>
        </recommendedName>
        <alternativeName>
            <fullName evidence="10">AICAR transformylase</fullName>
        </alternativeName>
    </domain>
    <domain>
        <recommendedName>
            <fullName evidence="10">IMP cyclohydrolase</fullName>
            <ecNumber evidence="10">3.5.4.10</ecNumber>
        </recommendedName>
        <alternativeName>
            <fullName evidence="10">ATIC</fullName>
        </alternativeName>
        <alternativeName>
            <fullName evidence="10">IMP synthase</fullName>
        </alternativeName>
        <alternativeName>
            <fullName evidence="10">Inosinicase</fullName>
        </alternativeName>
    </domain>
</protein>
<evidence type="ECO:0000313" key="13">
    <source>
        <dbReference type="Proteomes" id="UP000528322"/>
    </source>
</evidence>
<dbReference type="SUPFAM" id="SSF52335">
    <property type="entry name" value="Methylglyoxal synthase-like"/>
    <property type="match status" value="1"/>
</dbReference>
<dbReference type="Gene3D" id="3.40.50.1380">
    <property type="entry name" value="Methylglyoxal synthase-like domain"/>
    <property type="match status" value="1"/>
</dbReference>
<sequence>MQNDIKIQRALISVSDKAGVADFARFLNANSIEILSTGGTARLLQESQVPVIEVGEYTGTREMLDGRVKTLHPKVHGGILGMRNSADHCQQMKEAGIETIDIVVVNLYPFEQTVKKGCSYEEAVENIDIGGPTMLRSAAKNHRDVVVIVDPCDYKRVQDEIEKTGTVSWETRRDLARKVFLHTAHYDAMISDYFNQQLDVEFPETFTLSGRKLQDLRYGENPHQNAAFYGDTFTREASVASARQLHGKALSYNNIIDADAALELVKEFDETAVVIIKHTNPCGTATGSSVLEAYHKALSTDPLSAFGGVIAINKAVDQAAAEEMAKLFVEIIIAPSFSEEALSTLTRKKNIRLLECGALKDYQDQAKFVRKVTGGFVVQDRDLGMVKDMAQCTVPTAKKPTEEEYRALAFAWRVCKHVKSNAIVYARDGQLVGVGAGQMSRVDSSRIGAERAQLAVEGTVMASDAFFPFRDGIDAAAKVGVTAIVQPGGSVRDEEIIEACNEHGIAMILTGMRHFRH</sequence>
<dbReference type="InterPro" id="IPR016193">
    <property type="entry name" value="Cytidine_deaminase-like"/>
</dbReference>
<keyword evidence="4 10" id="KW-0808">Transferase</keyword>
<comment type="domain">
    <text evidence="10">The IMP cyclohydrolase activity resides in the N-terminal region.</text>
</comment>
<accession>A0A7W8DGF2</accession>
<evidence type="ECO:0000256" key="1">
    <source>
        <dbReference type="ARBA" id="ARBA00004844"/>
    </source>
</evidence>
<dbReference type="FunFam" id="3.40.140.20:FF:000001">
    <property type="entry name" value="Bifunctional purine biosynthesis protein PurH"/>
    <property type="match status" value="1"/>
</dbReference>
<dbReference type="Gene3D" id="3.40.140.20">
    <property type="match status" value="2"/>
</dbReference>
<keyword evidence="7 10" id="KW-0511">Multifunctional enzyme</keyword>
<keyword evidence="5 10" id="KW-0658">Purine biosynthesis</keyword>
<comment type="pathway">
    <text evidence="1 10">Purine metabolism; IMP biosynthesis via de novo pathway; IMP from 5-formamido-1-(5-phospho-D-ribosyl)imidazole-4-carboxamide: step 1/1.</text>
</comment>
<dbReference type="PANTHER" id="PTHR11692:SF0">
    <property type="entry name" value="BIFUNCTIONAL PURINE BIOSYNTHESIS PROTEIN ATIC"/>
    <property type="match status" value="1"/>
</dbReference>
<dbReference type="RefSeq" id="WP_183730127.1">
    <property type="nucleotide sequence ID" value="NZ_JACHID010000003.1"/>
</dbReference>
<proteinExistence type="inferred from homology"/>
<dbReference type="FunFam" id="3.40.50.1380:FF:000001">
    <property type="entry name" value="Bifunctional purine biosynthesis protein PurH"/>
    <property type="match status" value="1"/>
</dbReference>
<comment type="pathway">
    <text evidence="2 10">Purine metabolism; IMP biosynthesis via de novo pathway; 5-formamido-1-(5-phospho-D-ribosyl)imidazole-4-carboxamide from 5-amino-1-(5-phospho-D-ribosyl)imidazole-4-carboxamide (10-formyl THF route): step 1/1.</text>
</comment>
<evidence type="ECO:0000256" key="4">
    <source>
        <dbReference type="ARBA" id="ARBA00022679"/>
    </source>
</evidence>
<evidence type="ECO:0000256" key="6">
    <source>
        <dbReference type="ARBA" id="ARBA00022801"/>
    </source>
</evidence>
<dbReference type="EC" id="2.1.2.3" evidence="10"/>
<dbReference type="SMART" id="SM00798">
    <property type="entry name" value="AICARFT_IMPCHas"/>
    <property type="match status" value="1"/>
</dbReference>
<dbReference type="NCBIfam" id="NF002049">
    <property type="entry name" value="PRK00881.1"/>
    <property type="match status" value="1"/>
</dbReference>
<dbReference type="PROSITE" id="PS51855">
    <property type="entry name" value="MGS"/>
    <property type="match status" value="1"/>
</dbReference>
<dbReference type="HAMAP" id="MF_00139">
    <property type="entry name" value="PurH"/>
    <property type="match status" value="1"/>
</dbReference>
<dbReference type="InterPro" id="IPR036914">
    <property type="entry name" value="MGS-like_dom_sf"/>
</dbReference>
<dbReference type="PANTHER" id="PTHR11692">
    <property type="entry name" value="BIFUNCTIONAL PURINE BIOSYNTHESIS PROTEIN PURH"/>
    <property type="match status" value="1"/>
</dbReference>
<comment type="catalytic activity">
    <reaction evidence="9 10">
        <text>IMP + H2O = 5-formamido-1-(5-phospho-D-ribosyl)imidazole-4-carboxamide</text>
        <dbReference type="Rhea" id="RHEA:18445"/>
        <dbReference type="ChEBI" id="CHEBI:15377"/>
        <dbReference type="ChEBI" id="CHEBI:58053"/>
        <dbReference type="ChEBI" id="CHEBI:58467"/>
        <dbReference type="EC" id="3.5.4.10"/>
    </reaction>
</comment>
<evidence type="ECO:0000256" key="3">
    <source>
        <dbReference type="ARBA" id="ARBA00007667"/>
    </source>
</evidence>
<dbReference type="Pfam" id="PF02142">
    <property type="entry name" value="MGS"/>
    <property type="match status" value="1"/>
</dbReference>
<evidence type="ECO:0000259" key="11">
    <source>
        <dbReference type="PROSITE" id="PS51855"/>
    </source>
</evidence>
<comment type="catalytic activity">
    <reaction evidence="8 10">
        <text>(6R)-10-formyltetrahydrofolate + 5-amino-1-(5-phospho-beta-D-ribosyl)imidazole-4-carboxamide = 5-formamido-1-(5-phospho-D-ribosyl)imidazole-4-carboxamide + (6S)-5,6,7,8-tetrahydrofolate</text>
        <dbReference type="Rhea" id="RHEA:22192"/>
        <dbReference type="ChEBI" id="CHEBI:57453"/>
        <dbReference type="ChEBI" id="CHEBI:58467"/>
        <dbReference type="ChEBI" id="CHEBI:58475"/>
        <dbReference type="ChEBI" id="CHEBI:195366"/>
        <dbReference type="EC" id="2.1.2.3"/>
    </reaction>
</comment>
<keyword evidence="13" id="KW-1185">Reference proteome</keyword>
<dbReference type="UniPathway" id="UPA00074">
    <property type="reaction ID" value="UER00133"/>
</dbReference>